<name>A0A2U2C8G5_9RHOB</name>
<organism evidence="2 3">
    <name type="scientific">Pararhodobacter marinus</name>
    <dbReference type="NCBI Taxonomy" id="2184063"/>
    <lineage>
        <taxon>Bacteria</taxon>
        <taxon>Pseudomonadati</taxon>
        <taxon>Pseudomonadota</taxon>
        <taxon>Alphaproteobacteria</taxon>
        <taxon>Rhodobacterales</taxon>
        <taxon>Paracoccaceae</taxon>
        <taxon>Pararhodobacter</taxon>
    </lineage>
</organism>
<feature type="domain" description="Lysozyme inhibitor LprI-like N-terminal" evidence="1">
    <location>
        <begin position="6"/>
        <end position="100"/>
    </location>
</feature>
<dbReference type="Gene3D" id="1.20.1270.180">
    <property type="match status" value="1"/>
</dbReference>
<evidence type="ECO:0000313" key="3">
    <source>
        <dbReference type="Proteomes" id="UP000244940"/>
    </source>
</evidence>
<dbReference type="Proteomes" id="UP000244940">
    <property type="component" value="Unassembled WGS sequence"/>
</dbReference>
<evidence type="ECO:0000313" key="2">
    <source>
        <dbReference type="EMBL" id="PWE28084.1"/>
    </source>
</evidence>
<protein>
    <submittedName>
        <fullName evidence="2">DUF1311 domain-containing protein</fullName>
    </submittedName>
</protein>
<sequence>MECPGGSQIEIGACLRDTLERVDDTVETAYSYALIAAAEIDSATGRPTAAPALETAQGAWNAYRDAHCAYIGETFGGGSGTSLGIASCRIMLGRDRVATLLELAR</sequence>
<dbReference type="OrthoDB" id="7340239at2"/>
<dbReference type="AlphaFoldDB" id="A0A2U2C8G5"/>
<proteinExistence type="predicted"/>
<accession>A0A2U2C8G5</accession>
<dbReference type="InterPro" id="IPR009739">
    <property type="entry name" value="LprI-like_N"/>
</dbReference>
<keyword evidence="3" id="KW-1185">Reference proteome</keyword>
<dbReference type="EMBL" id="QEYD01000008">
    <property type="protein sequence ID" value="PWE28084.1"/>
    <property type="molecule type" value="Genomic_DNA"/>
</dbReference>
<gene>
    <name evidence="2" type="ORF">C4N9_14190</name>
</gene>
<evidence type="ECO:0000259" key="1">
    <source>
        <dbReference type="Pfam" id="PF07007"/>
    </source>
</evidence>
<comment type="caution">
    <text evidence="2">The sequence shown here is derived from an EMBL/GenBank/DDBJ whole genome shotgun (WGS) entry which is preliminary data.</text>
</comment>
<reference evidence="2 3" key="1">
    <citation type="submission" date="2018-05" db="EMBL/GenBank/DDBJ databases">
        <title>Pararhodobacter marina sp. nov., isolated from deep-sea water of the Indian Ocean.</title>
        <authorList>
            <person name="Lai Q.Sr."/>
            <person name="Liu X."/>
            <person name="Shao Z."/>
        </authorList>
    </citation>
    <scope>NUCLEOTIDE SEQUENCE [LARGE SCALE GENOMIC DNA]</scope>
    <source>
        <strain evidence="2 3">CIC4N-9</strain>
    </source>
</reference>
<dbReference type="Pfam" id="PF07007">
    <property type="entry name" value="LprI"/>
    <property type="match status" value="1"/>
</dbReference>